<evidence type="ECO:0000313" key="1">
    <source>
        <dbReference type="EMBL" id="UYG95331.1"/>
    </source>
</evidence>
<evidence type="ECO:0000313" key="2">
    <source>
        <dbReference type="Proteomes" id="UP001163104"/>
    </source>
</evidence>
<dbReference type="SUPFAM" id="SSF88697">
    <property type="entry name" value="PUA domain-like"/>
    <property type="match status" value="1"/>
</dbReference>
<organism evidence="1 2">
    <name type="scientific">Cytobacillus firmus</name>
    <name type="common">Bacillus firmus</name>
    <dbReference type="NCBI Taxonomy" id="1399"/>
    <lineage>
        <taxon>Bacteria</taxon>
        <taxon>Bacillati</taxon>
        <taxon>Bacillota</taxon>
        <taxon>Bacilli</taxon>
        <taxon>Bacillales</taxon>
        <taxon>Bacillaceae</taxon>
        <taxon>Cytobacillus</taxon>
    </lineage>
</organism>
<reference evidence="1" key="1">
    <citation type="submission" date="2022-10" db="EMBL/GenBank/DDBJ databases">
        <title>Mechanism of multi-heavy metal repair in Cytobacillus Firmus M7.</title>
        <authorList>
            <person name="Li X."/>
            <person name="Yu C."/>
        </authorList>
    </citation>
    <scope>NUCLEOTIDE SEQUENCE</scope>
    <source>
        <strain evidence="1">M7</strain>
    </source>
</reference>
<dbReference type="InterPro" id="IPR015947">
    <property type="entry name" value="PUA-like_sf"/>
</dbReference>
<dbReference type="AlphaFoldDB" id="A0AA46SEX3"/>
<protein>
    <submittedName>
        <fullName evidence="1">Uncharacterized protein</fullName>
    </submittedName>
</protein>
<name>A0AA46SEX3_CYTFI</name>
<dbReference type="Proteomes" id="UP001163104">
    <property type="component" value="Chromosome"/>
</dbReference>
<proteinExistence type="predicted"/>
<dbReference type="EMBL" id="CP107027">
    <property type="protein sequence ID" value="UYG95331.1"/>
    <property type="molecule type" value="Genomic_DNA"/>
</dbReference>
<accession>A0AA46SEX3</accession>
<sequence length="243" mass="28285">MGQRFSVEGNKYEKVKPTGYWTFFCNPKKWYIDEFILSGKIEDSFTVSEYHKKDFKPGQLGVIRVGHDRRTKKQLAGKPKLFRGIYAVVKILGSDEPMKGTEKEYWEDEGDVNILKYRVPIRYIKTLLRKPILLDNLELSAEEYDKYLIEGQQGSTMPLSPLAFKKIIEIVGGLDSLELVFNESNEDNDSISKLEKKYYDAVPEVKERVSRYIERGSIAQEYKKRTGFKCQVPTPLLFQEAEW</sequence>
<dbReference type="RefSeq" id="WP_263599599.1">
    <property type="nucleotide sequence ID" value="NZ_CP107027.1"/>
</dbReference>
<gene>
    <name evidence="1" type="ORF">OD459_24660</name>
</gene>